<name>A0A1L7SRI6_FUSMA</name>
<dbReference type="RefSeq" id="XP_041677575.1">
    <property type="nucleotide sequence ID" value="XM_041826521.1"/>
</dbReference>
<reference evidence="2" key="1">
    <citation type="journal article" date="2016" name="Genome Biol. Evol.">
        <title>Comparative 'omics' of the Fusarium fujikuroi species complex highlights differences in genetic potential and metabolite synthesis.</title>
        <authorList>
            <person name="Niehaus E.-M."/>
            <person name="Muensterkoetter M."/>
            <person name="Proctor R.H."/>
            <person name="Brown D.W."/>
            <person name="Sharon A."/>
            <person name="Idan Y."/>
            <person name="Oren-Young L."/>
            <person name="Sieber C.M."/>
            <person name="Novak O."/>
            <person name="Pencik A."/>
            <person name="Tarkowska D."/>
            <person name="Hromadova K."/>
            <person name="Freeman S."/>
            <person name="Maymon M."/>
            <person name="Elazar M."/>
            <person name="Youssef S.A."/>
            <person name="El-Shabrawy E.S.M."/>
            <person name="Shalaby A.B.A."/>
            <person name="Houterman P."/>
            <person name="Brock N.L."/>
            <person name="Burkhardt I."/>
            <person name="Tsavkelova E.A."/>
            <person name="Dickschat J.S."/>
            <person name="Galuszka P."/>
            <person name="Gueldener U."/>
            <person name="Tudzynski B."/>
        </authorList>
    </citation>
    <scope>NUCLEOTIDE SEQUENCE [LARGE SCALE GENOMIC DNA]</scope>
    <source>
        <strain evidence="2">MRC7560</strain>
    </source>
</reference>
<protein>
    <submittedName>
        <fullName evidence="1">Uncharacterized protein</fullName>
    </submittedName>
</protein>
<dbReference type="EMBL" id="FCQH01000002">
    <property type="protein sequence ID" value="CVK85816.1"/>
    <property type="molecule type" value="Genomic_DNA"/>
</dbReference>
<dbReference type="Proteomes" id="UP000184255">
    <property type="component" value="Unassembled WGS sequence"/>
</dbReference>
<evidence type="ECO:0000313" key="2">
    <source>
        <dbReference type="Proteomes" id="UP000184255"/>
    </source>
</evidence>
<dbReference type="GeneID" id="65085933"/>
<dbReference type="VEuPathDB" id="FungiDB:FMAN_06669"/>
<evidence type="ECO:0000313" key="1">
    <source>
        <dbReference type="EMBL" id="CVK85816.1"/>
    </source>
</evidence>
<keyword evidence="2" id="KW-1185">Reference proteome</keyword>
<gene>
    <name evidence="1" type="ORF">FMAN_06669</name>
</gene>
<proteinExistence type="predicted"/>
<sequence>MSLGVRFTTIPDPSEVGEIWKDLEELIGSLKSRLERREEEYSELAIDVVNRLESGIQGEERQAQLCKLRESWGHIQTLERELRFYLKQLRRLAESSMSRIAEQLGTLNVDSMARAIQASEMSSACYEKPVEPLFETVTESPPEYISDSWKCQESEEFKG</sequence>
<dbReference type="AlphaFoldDB" id="A0A1L7SRI6"/>
<comment type="caution">
    <text evidence="1">The sequence shown here is derived from an EMBL/GenBank/DDBJ whole genome shotgun (WGS) entry which is preliminary data.</text>
</comment>
<organism evidence="1 2">
    <name type="scientific">Fusarium mangiferae</name>
    <name type="common">Mango malformation disease fungus</name>
    <dbReference type="NCBI Taxonomy" id="192010"/>
    <lineage>
        <taxon>Eukaryota</taxon>
        <taxon>Fungi</taxon>
        <taxon>Dikarya</taxon>
        <taxon>Ascomycota</taxon>
        <taxon>Pezizomycotina</taxon>
        <taxon>Sordariomycetes</taxon>
        <taxon>Hypocreomycetidae</taxon>
        <taxon>Hypocreales</taxon>
        <taxon>Nectriaceae</taxon>
        <taxon>Fusarium</taxon>
        <taxon>Fusarium fujikuroi species complex</taxon>
    </lineage>
</organism>
<accession>A0A1L7SRI6</accession>